<accession>A0A8S4C3F9</accession>
<proteinExistence type="predicted"/>
<dbReference type="Proteomes" id="UP000837675">
    <property type="component" value="Unassembled WGS sequence"/>
</dbReference>
<sequence length="40" mass="4621">MKEIKLSEAQLHIIRERAGIYAEAIRTSSARGVENFIKKY</sequence>
<name>A0A8S4C3F9_9ACAR</name>
<evidence type="ECO:0000313" key="2">
    <source>
        <dbReference type="Proteomes" id="UP000837675"/>
    </source>
</evidence>
<evidence type="ECO:0000313" key="1">
    <source>
        <dbReference type="EMBL" id="CAG7599261.1"/>
    </source>
</evidence>
<gene>
    <name evidence="1" type="ORF">MHYMCMPASI_01081</name>
</gene>
<reference evidence="1" key="1">
    <citation type="submission" date="2021-06" db="EMBL/GenBank/DDBJ databases">
        <authorList>
            <person name="Nardi T."/>
            <person name="Nardi T."/>
        </authorList>
    </citation>
    <scope>NUCLEOTIDE SEQUENCE</scope>
</reference>
<keyword evidence="2" id="KW-1185">Reference proteome</keyword>
<dbReference type="AlphaFoldDB" id="A0A8S4C3F9"/>
<protein>
    <submittedName>
        <fullName evidence="1">Uncharacterized protein</fullName>
    </submittedName>
</protein>
<comment type="caution">
    <text evidence="1">The sequence shown here is derived from an EMBL/GenBank/DDBJ whole genome shotgun (WGS) entry which is preliminary data.</text>
</comment>
<dbReference type="EMBL" id="CAJVAF010000342">
    <property type="protein sequence ID" value="CAG7599261.1"/>
    <property type="molecule type" value="Genomic_DNA"/>
</dbReference>
<organism evidence="1 2">
    <name type="scientific">Hyalomma marginatum</name>
    <dbReference type="NCBI Taxonomy" id="34627"/>
    <lineage>
        <taxon>Eukaryota</taxon>
        <taxon>Metazoa</taxon>
        <taxon>Ecdysozoa</taxon>
        <taxon>Arthropoda</taxon>
        <taxon>Chelicerata</taxon>
        <taxon>Arachnida</taxon>
        <taxon>Acari</taxon>
        <taxon>Parasitiformes</taxon>
        <taxon>Ixodida</taxon>
        <taxon>Ixodoidea</taxon>
        <taxon>Ixodidae</taxon>
        <taxon>Hyalomminae</taxon>
        <taxon>Hyalomma</taxon>
    </lineage>
</organism>